<evidence type="ECO:0000313" key="1">
    <source>
        <dbReference type="EMBL" id="RWX56740.1"/>
    </source>
</evidence>
<dbReference type="Proteomes" id="UP000287563">
    <property type="component" value="Unassembled WGS sequence"/>
</dbReference>
<dbReference type="AlphaFoldDB" id="A0A3S3QR45"/>
<reference evidence="1 2" key="1">
    <citation type="submission" date="2018-11" db="EMBL/GenBank/DDBJ databases">
        <title>Photobacterium sp. BEI247 sp. nov., a marine bacterium isolated from Yongle Blue Hole in the South China Sea.</title>
        <authorList>
            <person name="Wang X."/>
        </authorList>
    </citation>
    <scope>NUCLEOTIDE SEQUENCE [LARGE SCALE GENOMIC DNA]</scope>
    <source>
        <strain evidence="2">BEI247</strain>
    </source>
</reference>
<keyword evidence="2" id="KW-1185">Reference proteome</keyword>
<evidence type="ECO:0000313" key="2">
    <source>
        <dbReference type="Proteomes" id="UP000287563"/>
    </source>
</evidence>
<sequence length="178" mass="21138">MIRSDRLLYDIAPDGFGSRHCEPWEQWRERVQGVLPQFPEEVLEQWVYRHWKGVLCNWGWLDFQAMSFSNETWSTDEVISQIKTPHDDLVSKFSSRMNNPLFQRSWLVQNMQEKGSWPVAPIVLHYERDLYTTNGRVLKAPFNLLEGHHRLGYLKSLVENGSYVKDKHNIWLARISLH</sequence>
<accession>A0A3S3QR45</accession>
<dbReference type="EMBL" id="RJLM01000001">
    <property type="protein sequence ID" value="RWX56740.1"/>
    <property type="molecule type" value="Genomic_DNA"/>
</dbReference>
<name>A0A3S3QR45_9GAMM</name>
<dbReference type="OrthoDB" id="6058140at2"/>
<organism evidence="1 2">
    <name type="scientific">Photobacterium chitinilyticum</name>
    <dbReference type="NCBI Taxonomy" id="2485123"/>
    <lineage>
        <taxon>Bacteria</taxon>
        <taxon>Pseudomonadati</taxon>
        <taxon>Pseudomonadota</taxon>
        <taxon>Gammaproteobacteria</taxon>
        <taxon>Vibrionales</taxon>
        <taxon>Vibrionaceae</taxon>
        <taxon>Photobacterium</taxon>
    </lineage>
</organism>
<gene>
    <name evidence="1" type="ORF">EDI28_01455</name>
</gene>
<protein>
    <submittedName>
        <fullName evidence="1">Uncharacterized protein</fullName>
    </submittedName>
</protein>
<proteinExistence type="predicted"/>
<comment type="caution">
    <text evidence="1">The sequence shown here is derived from an EMBL/GenBank/DDBJ whole genome shotgun (WGS) entry which is preliminary data.</text>
</comment>
<dbReference type="RefSeq" id="WP_128782062.1">
    <property type="nucleotide sequence ID" value="NZ_JAKJSG010000015.1"/>
</dbReference>